<feature type="domain" description="Ketosynthase family 3 (KS3)" evidence="3">
    <location>
        <begin position="1"/>
        <end position="178"/>
    </location>
</feature>
<dbReference type="Pfam" id="PF02801">
    <property type="entry name" value="Ketoacyl-synt_C"/>
    <property type="match status" value="1"/>
</dbReference>
<dbReference type="InterPro" id="IPR014043">
    <property type="entry name" value="Acyl_transferase_dom"/>
</dbReference>
<dbReference type="Pfam" id="PF16197">
    <property type="entry name" value="KAsynt_C_assoc"/>
    <property type="match status" value="1"/>
</dbReference>
<dbReference type="InterPro" id="IPR032821">
    <property type="entry name" value="PKS_assoc"/>
</dbReference>
<dbReference type="GO" id="GO:0004312">
    <property type="term" value="F:fatty acid synthase activity"/>
    <property type="evidence" value="ECO:0007669"/>
    <property type="project" value="TreeGrafter"/>
</dbReference>
<evidence type="ECO:0000259" key="3">
    <source>
        <dbReference type="PROSITE" id="PS52004"/>
    </source>
</evidence>
<dbReference type="GO" id="GO:0006633">
    <property type="term" value="P:fatty acid biosynthetic process"/>
    <property type="evidence" value="ECO:0007669"/>
    <property type="project" value="TreeGrafter"/>
</dbReference>
<dbReference type="InterPro" id="IPR016039">
    <property type="entry name" value="Thiolase-like"/>
</dbReference>
<sequence>MSHALRDNDTIRAVIRGTHVNQDGLTTGITLPSKEAQVANIRSLYSKYNLEMQQTAFVECHGTGTQAGDFRELSAISETLAADRPKDKPIFVGSVKTNIGHLEGAAGVAGLIKGVLLTEKGQIPPNINFEKGNPNIDFENWKVKVPTDLTNWPVDGPRQVSVNCFGFGGTNAHAVLDEPSRYFSARKILGNHNSTIDADSNLQSTPDAASSPQLFVFSSNERPGVSRVMSTHAQHIGCIPKLPQSVANDYAYTLACRRSVMEWKGFVVANGQSELIKKLDARKDQDHIRSNRDSKLKIAFIFCGQGAQWPQMGRELMSFGPFKASLEAAAAYIKTLGSDFDLIEEIMKDKQESHIQEPQISQPATTAIQVALVDLLRSFSIAPNSVVGHSSGEIAAAYASSCIDSETAWALAYHRGYSASLLQTNAPQIKGKIAEISALPA</sequence>
<evidence type="ECO:0000256" key="2">
    <source>
        <dbReference type="ARBA" id="ARBA00022553"/>
    </source>
</evidence>
<dbReference type="Gene3D" id="3.40.366.10">
    <property type="entry name" value="Malonyl-Coenzyme A Acyl Carrier Protein, domain 2"/>
    <property type="match status" value="1"/>
</dbReference>
<dbReference type="InterPro" id="IPR050091">
    <property type="entry name" value="PKS_NRPS_Biosynth_Enz"/>
</dbReference>
<evidence type="ECO:0000256" key="1">
    <source>
        <dbReference type="ARBA" id="ARBA00022450"/>
    </source>
</evidence>
<dbReference type="OMA" id="DEMHIRI"/>
<gene>
    <name evidence="4" type="ORF">CGLO_14672</name>
</gene>
<keyword evidence="1" id="KW-0596">Phosphopantetheine</keyword>
<dbReference type="InterPro" id="IPR016035">
    <property type="entry name" value="Acyl_Trfase/lysoPLipase"/>
</dbReference>
<dbReference type="AlphaFoldDB" id="T0K3F5"/>
<dbReference type="PANTHER" id="PTHR43775:SF29">
    <property type="entry name" value="ASPERFURANONE POLYKETIDE SYNTHASE AFOG-RELATED"/>
    <property type="match status" value="1"/>
</dbReference>
<dbReference type="SMART" id="SM00827">
    <property type="entry name" value="PKS_AT"/>
    <property type="match status" value="1"/>
</dbReference>
<dbReference type="Proteomes" id="UP000015530">
    <property type="component" value="Unassembled WGS sequence"/>
</dbReference>
<dbReference type="SUPFAM" id="SSF52151">
    <property type="entry name" value="FabD/lysophospholipase-like"/>
    <property type="match status" value="1"/>
</dbReference>
<reference evidence="5" key="1">
    <citation type="journal article" date="2013" name="Mol. Plant Microbe Interact.">
        <title>Global aspects of pacC regulation of pathogenicity genes in Colletotrichum gloeosporioides as revealed by transcriptome analysis.</title>
        <authorList>
            <person name="Alkan N."/>
            <person name="Meng X."/>
            <person name="Friedlander G."/>
            <person name="Reuveni E."/>
            <person name="Sukno S."/>
            <person name="Sherman A."/>
            <person name="Thon M."/>
            <person name="Fluhr R."/>
            <person name="Prusky D."/>
        </authorList>
    </citation>
    <scope>NUCLEOTIDE SEQUENCE [LARGE SCALE GENOMIC DNA]</scope>
    <source>
        <strain evidence="5">Cg-14</strain>
    </source>
</reference>
<dbReference type="PANTHER" id="PTHR43775">
    <property type="entry name" value="FATTY ACID SYNTHASE"/>
    <property type="match status" value="1"/>
</dbReference>
<dbReference type="Gene3D" id="3.40.47.10">
    <property type="match status" value="1"/>
</dbReference>
<dbReference type="GO" id="GO:0044550">
    <property type="term" value="P:secondary metabolite biosynthetic process"/>
    <property type="evidence" value="ECO:0007669"/>
    <property type="project" value="TreeGrafter"/>
</dbReference>
<dbReference type="STRING" id="1237896.T0K3F5"/>
<dbReference type="EMBL" id="AMYD01003460">
    <property type="protein sequence ID" value="EQB46289.1"/>
    <property type="molecule type" value="Genomic_DNA"/>
</dbReference>
<dbReference type="SUPFAM" id="SSF53901">
    <property type="entry name" value="Thiolase-like"/>
    <property type="match status" value="1"/>
</dbReference>
<dbReference type="OrthoDB" id="329835at2759"/>
<name>T0K3F5_COLGC</name>
<organism evidence="4 5">
    <name type="scientific">Colletotrichum gloeosporioides (strain Cg-14)</name>
    <name type="common">Anthracnose fungus</name>
    <name type="synonym">Glomerella cingulata</name>
    <dbReference type="NCBI Taxonomy" id="1237896"/>
    <lineage>
        <taxon>Eukaryota</taxon>
        <taxon>Fungi</taxon>
        <taxon>Dikarya</taxon>
        <taxon>Ascomycota</taxon>
        <taxon>Pezizomycotina</taxon>
        <taxon>Sordariomycetes</taxon>
        <taxon>Hypocreomycetidae</taxon>
        <taxon>Glomerellales</taxon>
        <taxon>Glomerellaceae</taxon>
        <taxon>Colletotrichum</taxon>
        <taxon>Colletotrichum gloeosporioides species complex</taxon>
    </lineage>
</organism>
<dbReference type="HOGENOM" id="CLU_000022_16_6_1"/>
<protein>
    <submittedName>
        <fullName evidence="4">Beta-ketoacyl synthase domain-containing protein</fullName>
    </submittedName>
</protein>
<evidence type="ECO:0000313" key="5">
    <source>
        <dbReference type="Proteomes" id="UP000015530"/>
    </source>
</evidence>
<dbReference type="CDD" id="cd00833">
    <property type="entry name" value="PKS"/>
    <property type="match status" value="1"/>
</dbReference>
<dbReference type="SMART" id="SM00825">
    <property type="entry name" value="PKS_KS"/>
    <property type="match status" value="1"/>
</dbReference>
<proteinExistence type="predicted"/>
<evidence type="ECO:0000313" key="4">
    <source>
        <dbReference type="EMBL" id="EQB46289.1"/>
    </source>
</evidence>
<accession>T0K3F5</accession>
<dbReference type="InterPro" id="IPR020841">
    <property type="entry name" value="PKS_Beta-ketoAc_synthase_dom"/>
</dbReference>
<dbReference type="InterPro" id="IPR014031">
    <property type="entry name" value="Ketoacyl_synth_C"/>
</dbReference>
<dbReference type="InterPro" id="IPR001227">
    <property type="entry name" value="Ac_transferase_dom_sf"/>
</dbReference>
<keyword evidence="2" id="KW-0597">Phosphoprotein</keyword>
<dbReference type="Pfam" id="PF00698">
    <property type="entry name" value="Acyl_transf_1"/>
    <property type="match status" value="1"/>
</dbReference>
<dbReference type="PROSITE" id="PS52004">
    <property type="entry name" value="KS3_2"/>
    <property type="match status" value="1"/>
</dbReference>
<comment type="caution">
    <text evidence="4">The sequence shown here is derived from an EMBL/GenBank/DDBJ whole genome shotgun (WGS) entry which is preliminary data.</text>
</comment>